<proteinExistence type="predicted"/>
<accession>A0A226WP27</accession>
<organism evidence="1 2">
    <name type="scientific">Caballeronia sordidicola</name>
    <name type="common">Burkholderia sordidicola</name>
    <dbReference type="NCBI Taxonomy" id="196367"/>
    <lineage>
        <taxon>Bacteria</taxon>
        <taxon>Pseudomonadati</taxon>
        <taxon>Pseudomonadota</taxon>
        <taxon>Betaproteobacteria</taxon>
        <taxon>Burkholderiales</taxon>
        <taxon>Burkholderiaceae</taxon>
        <taxon>Caballeronia</taxon>
    </lineage>
</organism>
<gene>
    <name evidence="1" type="ORF">BSU04_41175</name>
</gene>
<sequence>MVEKSGAFSDERAAFVSPGVDAGRGSLDGESMKKTAPTFVGTVFHST</sequence>
<dbReference type="EMBL" id="MTHB01000275">
    <property type="protein sequence ID" value="OXC72527.1"/>
    <property type="molecule type" value="Genomic_DNA"/>
</dbReference>
<dbReference type="Proteomes" id="UP000214720">
    <property type="component" value="Unassembled WGS sequence"/>
</dbReference>
<dbReference type="AlphaFoldDB" id="A0A226WP27"/>
<evidence type="ECO:0000313" key="1">
    <source>
        <dbReference type="EMBL" id="OXC72527.1"/>
    </source>
</evidence>
<name>A0A226WP27_CABSO</name>
<reference evidence="2" key="1">
    <citation type="submission" date="2017-01" db="EMBL/GenBank/DDBJ databases">
        <title>Genome Analysis of Deinococcus marmoris KOPRI26562.</title>
        <authorList>
            <person name="Kim J.H."/>
            <person name="Oh H.-M."/>
        </authorList>
    </citation>
    <scope>NUCLEOTIDE SEQUENCE [LARGE SCALE GENOMIC DNA]</scope>
    <source>
        <strain evidence="2">PAMC 26633</strain>
    </source>
</reference>
<protein>
    <submittedName>
        <fullName evidence="1">Uncharacterized protein</fullName>
    </submittedName>
</protein>
<comment type="caution">
    <text evidence="1">The sequence shown here is derived from an EMBL/GenBank/DDBJ whole genome shotgun (WGS) entry which is preliminary data.</text>
</comment>
<evidence type="ECO:0000313" key="2">
    <source>
        <dbReference type="Proteomes" id="UP000214720"/>
    </source>
</evidence>